<reference evidence="12 13" key="1">
    <citation type="submission" date="2007-08" db="EMBL/GenBank/DDBJ databases">
        <title>Complete sequence of Thermotoga lettingae TMO.</title>
        <authorList>
            <consortium name="US DOE Joint Genome Institute"/>
            <person name="Copeland A."/>
            <person name="Lucas S."/>
            <person name="Lapidus A."/>
            <person name="Barry K."/>
            <person name="Glavina del Rio T."/>
            <person name="Dalin E."/>
            <person name="Tice H."/>
            <person name="Pitluck S."/>
            <person name="Foster B."/>
            <person name="Bruce D."/>
            <person name="Schmutz J."/>
            <person name="Larimer F."/>
            <person name="Land M."/>
            <person name="Hauser L."/>
            <person name="Kyrpides N."/>
            <person name="Mikhailova N."/>
            <person name="Nelson K."/>
            <person name="Gogarten J.P."/>
            <person name="Noll K."/>
            <person name="Richardson P."/>
        </authorList>
    </citation>
    <scope>NUCLEOTIDE SEQUENCE [LARGE SCALE GENOMIC DNA]</scope>
    <source>
        <strain evidence="13">ATCC BAA-301 / DSM 14385 / NBRC 107922 / TMO</strain>
    </source>
</reference>
<evidence type="ECO:0000256" key="9">
    <source>
        <dbReference type="PROSITE-ProRule" id="PRU01373"/>
    </source>
</evidence>
<keyword evidence="6 9" id="KW-0133">Cell shape</keyword>
<evidence type="ECO:0000313" key="12">
    <source>
        <dbReference type="EMBL" id="ABV34179.1"/>
    </source>
</evidence>
<dbReference type="SUPFAM" id="SSF141523">
    <property type="entry name" value="L,D-transpeptidase catalytic domain-like"/>
    <property type="match status" value="1"/>
</dbReference>
<accession>A8F7P5</accession>
<dbReference type="eggNOG" id="COG1376">
    <property type="taxonomic scope" value="Bacteria"/>
</dbReference>
<dbReference type="InterPro" id="IPR018392">
    <property type="entry name" value="LysM"/>
</dbReference>
<dbReference type="InterPro" id="IPR036779">
    <property type="entry name" value="LysM_dom_sf"/>
</dbReference>
<dbReference type="PANTHER" id="PTHR30582">
    <property type="entry name" value="L,D-TRANSPEPTIDASE"/>
    <property type="match status" value="1"/>
</dbReference>
<evidence type="ECO:0000313" key="13">
    <source>
        <dbReference type="Proteomes" id="UP000002016"/>
    </source>
</evidence>
<dbReference type="Gene3D" id="2.40.440.10">
    <property type="entry name" value="L,D-transpeptidase catalytic domain-like"/>
    <property type="match status" value="1"/>
</dbReference>
<dbReference type="PROSITE" id="PS52029">
    <property type="entry name" value="LD_TPASE"/>
    <property type="match status" value="1"/>
</dbReference>
<dbReference type="EMBL" id="CP000812">
    <property type="protein sequence ID" value="ABV34179.1"/>
    <property type="molecule type" value="Genomic_DNA"/>
</dbReference>
<dbReference type="InterPro" id="IPR038063">
    <property type="entry name" value="Transpep_catalytic_dom"/>
</dbReference>
<dbReference type="GO" id="GO:0071555">
    <property type="term" value="P:cell wall organization"/>
    <property type="evidence" value="ECO:0007669"/>
    <property type="project" value="UniProtKB-UniRule"/>
</dbReference>
<keyword evidence="5" id="KW-0378">Hydrolase</keyword>
<reference evidence="12 13" key="2">
    <citation type="journal article" date="2009" name="Proc. Natl. Acad. Sci. U.S.A.">
        <title>On the chimeric nature, thermophilic origin, and phylogenetic placement of the Thermotogales.</title>
        <authorList>
            <person name="Zhaxybayeva O."/>
            <person name="Swithers K.S."/>
            <person name="Lapierre P."/>
            <person name="Fournier G.P."/>
            <person name="Bickhart D.M."/>
            <person name="DeBoy R.T."/>
            <person name="Nelson K.E."/>
            <person name="Nesbo C.L."/>
            <person name="Doolittle W.F."/>
            <person name="Gogarten J.P."/>
            <person name="Noll K.M."/>
        </authorList>
    </citation>
    <scope>NUCLEOTIDE SEQUENCE [LARGE SCALE GENOMIC DNA]</scope>
    <source>
        <strain evidence="13">ATCC BAA-301 / DSM 14385 / NBRC 107922 / TMO</strain>
    </source>
</reference>
<organism evidence="12 13">
    <name type="scientific">Pseudothermotoga lettingae (strain ATCC BAA-301 / DSM 14385 / NBRC 107922 / TMO)</name>
    <name type="common">Thermotoga lettingae</name>
    <dbReference type="NCBI Taxonomy" id="416591"/>
    <lineage>
        <taxon>Bacteria</taxon>
        <taxon>Thermotogati</taxon>
        <taxon>Thermotogota</taxon>
        <taxon>Thermotogae</taxon>
        <taxon>Thermotogales</taxon>
        <taxon>Thermotogaceae</taxon>
        <taxon>Pseudothermotoga</taxon>
    </lineage>
</organism>
<evidence type="ECO:0000256" key="1">
    <source>
        <dbReference type="ARBA" id="ARBA00004752"/>
    </source>
</evidence>
<comment type="similarity">
    <text evidence="2">Belongs to the YkuD family.</text>
</comment>
<dbReference type="Proteomes" id="UP000002016">
    <property type="component" value="Chromosome"/>
</dbReference>
<evidence type="ECO:0000256" key="7">
    <source>
        <dbReference type="ARBA" id="ARBA00022984"/>
    </source>
</evidence>
<name>A8F7P5_PSELT</name>
<dbReference type="SUPFAM" id="SSF54106">
    <property type="entry name" value="LysM domain"/>
    <property type="match status" value="1"/>
</dbReference>
<feature type="active site" description="Proton donor/acceptor" evidence="9">
    <location>
        <position position="345"/>
    </location>
</feature>
<dbReference type="GO" id="GO:0008360">
    <property type="term" value="P:regulation of cell shape"/>
    <property type="evidence" value="ECO:0007669"/>
    <property type="project" value="UniProtKB-UniRule"/>
</dbReference>
<dbReference type="SMART" id="SM00257">
    <property type="entry name" value="LysM"/>
    <property type="match status" value="1"/>
</dbReference>
<dbReference type="Pfam" id="PF03734">
    <property type="entry name" value="YkuD"/>
    <property type="match status" value="1"/>
</dbReference>
<dbReference type="InterPro" id="IPR005490">
    <property type="entry name" value="LD_TPept_cat_dom"/>
</dbReference>
<dbReference type="GO" id="GO:0016757">
    <property type="term" value="F:glycosyltransferase activity"/>
    <property type="evidence" value="ECO:0007669"/>
    <property type="project" value="UniProtKB-KW"/>
</dbReference>
<dbReference type="OrthoDB" id="9787225at2"/>
<dbReference type="PANTHER" id="PTHR30582:SF24">
    <property type="entry name" value="L,D-TRANSPEPTIDASE ERFK_SRFK-RELATED"/>
    <property type="match status" value="1"/>
</dbReference>
<dbReference type="HOGENOM" id="CLU_723471_0_0_0"/>
<dbReference type="PROSITE" id="PS51782">
    <property type="entry name" value="LYSM"/>
    <property type="match status" value="1"/>
</dbReference>
<dbReference type="eggNOG" id="COG1388">
    <property type="taxonomic scope" value="Bacteria"/>
</dbReference>
<evidence type="ECO:0000256" key="4">
    <source>
        <dbReference type="ARBA" id="ARBA00022679"/>
    </source>
</evidence>
<protein>
    <submittedName>
        <fullName evidence="12">ErfK/YbiS/YcfS/YnhG family protein</fullName>
    </submittedName>
</protein>
<feature type="active site" description="Nucleophile" evidence="9">
    <location>
        <position position="361"/>
    </location>
</feature>
<keyword evidence="3" id="KW-0328">Glycosyltransferase</keyword>
<dbReference type="CDD" id="cd16913">
    <property type="entry name" value="YkuD_like"/>
    <property type="match status" value="1"/>
</dbReference>
<evidence type="ECO:0000256" key="5">
    <source>
        <dbReference type="ARBA" id="ARBA00022801"/>
    </source>
</evidence>
<dbReference type="GO" id="GO:0005576">
    <property type="term" value="C:extracellular region"/>
    <property type="evidence" value="ECO:0007669"/>
    <property type="project" value="TreeGrafter"/>
</dbReference>
<evidence type="ECO:0000259" key="10">
    <source>
        <dbReference type="PROSITE" id="PS51782"/>
    </source>
</evidence>
<dbReference type="KEGG" id="tle:Tlet_1625"/>
<dbReference type="RefSeq" id="WP_012003655.1">
    <property type="nucleotide sequence ID" value="NC_009828.1"/>
</dbReference>
<evidence type="ECO:0000256" key="8">
    <source>
        <dbReference type="ARBA" id="ARBA00023316"/>
    </source>
</evidence>
<evidence type="ECO:0000256" key="3">
    <source>
        <dbReference type="ARBA" id="ARBA00022676"/>
    </source>
</evidence>
<proteinExistence type="inferred from homology"/>
<dbReference type="UniPathway" id="UPA00219"/>
<keyword evidence="4" id="KW-0808">Transferase</keyword>
<dbReference type="GO" id="GO:0071972">
    <property type="term" value="F:peptidoglycan L,D-transpeptidase activity"/>
    <property type="evidence" value="ECO:0007669"/>
    <property type="project" value="TreeGrafter"/>
</dbReference>
<dbReference type="CDD" id="cd00118">
    <property type="entry name" value="LysM"/>
    <property type="match status" value="1"/>
</dbReference>
<dbReference type="AlphaFoldDB" id="A8F7P5"/>
<feature type="domain" description="L,D-TPase catalytic" evidence="11">
    <location>
        <begin position="265"/>
        <end position="385"/>
    </location>
</feature>
<evidence type="ECO:0000256" key="6">
    <source>
        <dbReference type="ARBA" id="ARBA00022960"/>
    </source>
</evidence>
<sequence precursor="true">MKKSVLLLLFLLNLLIFGVDHEVIVDSFENDLITLKIKPLYTPAKMQRIYIFSQTGHRLAKLDSDMNVLFDVSKTDWIVPEVFGENVFGNIMKGTNPPVLNISCYRSNPDIFLFTDTEKRRMYVIVKIPEKWLFTGCEFQGLSFKKFRFSNLLYLYTDTGLKDGIHKIDLEFLLPHGLKKTLSRDVFVFNGIANFLRGNTVPFFAEYVPPYQHTVKPGETLWSIANMYNLRTADLELVNGLQDGSKIISGQILKLAKVRFDASLTTIVVNTTVARLALYYNGTLVKSFPVAIGKSDTTPPGVYWIVKKEIDPALYWYGEYIPPRSPINGLGTRYLQLSNPTYGIHGTTKPWEIGKRISHGCIRMLNQDIETLDAFIDLGTKVIVIKSMEAFPKKLEDLL</sequence>
<evidence type="ECO:0000256" key="2">
    <source>
        <dbReference type="ARBA" id="ARBA00005992"/>
    </source>
</evidence>
<gene>
    <name evidence="12" type="ordered locus">Tlet_1625</name>
</gene>
<keyword evidence="8 9" id="KW-0961">Cell wall biogenesis/degradation</keyword>
<keyword evidence="13" id="KW-1185">Reference proteome</keyword>
<keyword evidence="7 9" id="KW-0573">Peptidoglycan synthesis</keyword>
<comment type="pathway">
    <text evidence="1 9">Cell wall biogenesis; peptidoglycan biosynthesis.</text>
</comment>
<dbReference type="InterPro" id="IPR050979">
    <property type="entry name" value="LD-transpeptidase"/>
</dbReference>
<dbReference type="STRING" id="416591.Tlet_1625"/>
<dbReference type="Pfam" id="PF01476">
    <property type="entry name" value="LysM"/>
    <property type="match status" value="1"/>
</dbReference>
<evidence type="ECO:0000259" key="11">
    <source>
        <dbReference type="PROSITE" id="PS52029"/>
    </source>
</evidence>
<dbReference type="GO" id="GO:0018104">
    <property type="term" value="P:peptidoglycan-protein cross-linking"/>
    <property type="evidence" value="ECO:0007669"/>
    <property type="project" value="TreeGrafter"/>
</dbReference>
<dbReference type="Gene3D" id="3.10.350.10">
    <property type="entry name" value="LysM domain"/>
    <property type="match status" value="1"/>
</dbReference>
<feature type="domain" description="LysM" evidence="10">
    <location>
        <begin position="211"/>
        <end position="255"/>
    </location>
</feature>